<comment type="caution">
    <text evidence="1">The sequence shown here is derived from an EMBL/GenBank/DDBJ whole genome shotgun (WGS) entry which is preliminary data.</text>
</comment>
<keyword evidence="2" id="KW-1185">Reference proteome</keyword>
<gene>
    <name evidence="1" type="ORF">SCALOS_LOCUS7381</name>
</gene>
<sequence length="202" mass="23642">IQVCCDTYLALIGASHKYLENVIHHLYENGLEECVHSNTGRIPKNMKRIEVNYDVAYEVFKFLKNYSDLHGMPSPGQHFKDISMPIIFLSTNYNYISVYRDYTQAYKDKYGDVRVISKSTFTNIWKALILSLQFMSSKSDLYETCEMMKMDIQYATQYEKKLELTKDYLAHLNRVQEKCDYYNKNITTAIEDGKHNTNGVES</sequence>
<evidence type="ECO:0000313" key="1">
    <source>
        <dbReference type="EMBL" id="CAG8613542.1"/>
    </source>
</evidence>
<evidence type="ECO:0000313" key="2">
    <source>
        <dbReference type="Proteomes" id="UP000789860"/>
    </source>
</evidence>
<feature type="non-terminal residue" evidence="1">
    <location>
        <position position="1"/>
    </location>
</feature>
<protein>
    <submittedName>
        <fullName evidence="1">3539_t:CDS:1</fullName>
    </submittedName>
</protein>
<reference evidence="1" key="1">
    <citation type="submission" date="2021-06" db="EMBL/GenBank/DDBJ databases">
        <authorList>
            <person name="Kallberg Y."/>
            <person name="Tangrot J."/>
            <person name="Rosling A."/>
        </authorList>
    </citation>
    <scope>NUCLEOTIDE SEQUENCE</scope>
    <source>
        <strain evidence="1">AU212A</strain>
    </source>
</reference>
<accession>A0ACA9MU67</accession>
<name>A0ACA9MU67_9GLOM</name>
<dbReference type="Proteomes" id="UP000789860">
    <property type="component" value="Unassembled WGS sequence"/>
</dbReference>
<organism evidence="1 2">
    <name type="scientific">Scutellospora calospora</name>
    <dbReference type="NCBI Taxonomy" id="85575"/>
    <lineage>
        <taxon>Eukaryota</taxon>
        <taxon>Fungi</taxon>
        <taxon>Fungi incertae sedis</taxon>
        <taxon>Mucoromycota</taxon>
        <taxon>Glomeromycotina</taxon>
        <taxon>Glomeromycetes</taxon>
        <taxon>Diversisporales</taxon>
        <taxon>Gigasporaceae</taxon>
        <taxon>Scutellospora</taxon>
    </lineage>
</organism>
<dbReference type="EMBL" id="CAJVPM010016350">
    <property type="protein sequence ID" value="CAG8613542.1"/>
    <property type="molecule type" value="Genomic_DNA"/>
</dbReference>
<proteinExistence type="predicted"/>